<evidence type="ECO:0000313" key="2">
    <source>
        <dbReference type="EMBL" id="REH54450.1"/>
    </source>
</evidence>
<dbReference type="InterPro" id="IPR010699">
    <property type="entry name" value="DUF1275"/>
</dbReference>
<evidence type="ECO:0000256" key="1">
    <source>
        <dbReference type="SAM" id="Phobius"/>
    </source>
</evidence>
<gene>
    <name evidence="2" type="ORF">BCF44_102682</name>
</gene>
<evidence type="ECO:0000313" key="3">
    <source>
        <dbReference type="Proteomes" id="UP000256269"/>
    </source>
</evidence>
<keyword evidence="1" id="KW-0812">Transmembrane</keyword>
<dbReference type="OrthoDB" id="4272751at2"/>
<organism evidence="2 3">
    <name type="scientific">Kutzneria buriramensis</name>
    <dbReference type="NCBI Taxonomy" id="1045776"/>
    <lineage>
        <taxon>Bacteria</taxon>
        <taxon>Bacillati</taxon>
        <taxon>Actinomycetota</taxon>
        <taxon>Actinomycetes</taxon>
        <taxon>Pseudonocardiales</taxon>
        <taxon>Pseudonocardiaceae</taxon>
        <taxon>Kutzneria</taxon>
    </lineage>
</organism>
<dbReference type="PANTHER" id="PTHR37314">
    <property type="entry name" value="SLR0142 PROTEIN"/>
    <property type="match status" value="1"/>
</dbReference>
<name>A0A3E0I739_9PSEU</name>
<reference evidence="2 3" key="1">
    <citation type="submission" date="2018-08" db="EMBL/GenBank/DDBJ databases">
        <title>Genomic Encyclopedia of Archaeal and Bacterial Type Strains, Phase II (KMG-II): from individual species to whole genera.</title>
        <authorList>
            <person name="Goeker M."/>
        </authorList>
    </citation>
    <scope>NUCLEOTIDE SEQUENCE [LARGE SCALE GENOMIC DNA]</scope>
    <source>
        <strain evidence="2 3">DSM 45791</strain>
    </source>
</reference>
<accession>A0A3E0I739</accession>
<feature type="transmembrane region" description="Helical" evidence="1">
    <location>
        <begin position="63"/>
        <end position="83"/>
    </location>
</feature>
<dbReference type="AlphaFoldDB" id="A0A3E0I739"/>
<proteinExistence type="predicted"/>
<feature type="transmembrane region" description="Helical" evidence="1">
    <location>
        <begin position="141"/>
        <end position="162"/>
    </location>
</feature>
<dbReference type="PANTHER" id="PTHR37314:SF4">
    <property type="entry name" value="UPF0700 TRANSMEMBRANE PROTEIN YOAK"/>
    <property type="match status" value="1"/>
</dbReference>
<keyword evidence="1" id="KW-1133">Transmembrane helix</keyword>
<keyword evidence="3" id="KW-1185">Reference proteome</keyword>
<feature type="transmembrane region" description="Helical" evidence="1">
    <location>
        <begin position="95"/>
        <end position="116"/>
    </location>
</feature>
<dbReference type="EMBL" id="QUNO01000002">
    <property type="protein sequence ID" value="REH54450.1"/>
    <property type="molecule type" value="Genomic_DNA"/>
</dbReference>
<feature type="transmembrane region" description="Helical" evidence="1">
    <location>
        <begin position="174"/>
        <end position="192"/>
    </location>
</feature>
<feature type="transmembrane region" description="Helical" evidence="1">
    <location>
        <begin position="20"/>
        <end position="43"/>
    </location>
</feature>
<sequence>MRVWDELARGERHGPLPVLLLVLTVATGVVDAVSVLDLCRVFVANMTGNVVFVGFALAGTPGFSLAASVIALLGFLLGSYAGGHLAQRHSHRGHLLRNVALVELGLLVVTILLSLLPDATVVEAALLAVAMGLQNSTARRLAVPDLTTTVLTSTLSGFAADIRRQGRVAAARRALAVFAMFLGALVGALLVLHTRAAWALTAAAVLIGLVAAVSALRSRGEAPWHTVTSSS</sequence>
<keyword evidence="1" id="KW-0472">Membrane</keyword>
<dbReference type="RefSeq" id="WP_116173509.1">
    <property type="nucleotide sequence ID" value="NZ_CP144375.1"/>
</dbReference>
<comment type="caution">
    <text evidence="2">The sequence shown here is derived from an EMBL/GenBank/DDBJ whole genome shotgun (WGS) entry which is preliminary data.</text>
</comment>
<feature type="transmembrane region" description="Helical" evidence="1">
    <location>
        <begin position="198"/>
        <end position="216"/>
    </location>
</feature>
<dbReference type="Pfam" id="PF06912">
    <property type="entry name" value="DUF1275"/>
    <property type="match status" value="1"/>
</dbReference>
<dbReference type="Proteomes" id="UP000256269">
    <property type="component" value="Unassembled WGS sequence"/>
</dbReference>
<protein>
    <submittedName>
        <fullName evidence="2">Uncharacterized membrane protein YoaK (UPF0700 family)</fullName>
    </submittedName>
</protein>